<protein>
    <submittedName>
        <fullName evidence="2">Uncharacterized protein</fullName>
    </submittedName>
</protein>
<dbReference type="Proteomes" id="UP000530234">
    <property type="component" value="Unassembled WGS sequence"/>
</dbReference>
<dbReference type="EMBL" id="VKHS01000473">
    <property type="protein sequence ID" value="MBB0231281.1"/>
    <property type="molecule type" value="Genomic_DNA"/>
</dbReference>
<gene>
    <name evidence="2" type="ORF">FOE67_17645</name>
</gene>
<name>A0A7W3T604_9ACTN</name>
<evidence type="ECO:0000313" key="3">
    <source>
        <dbReference type="Proteomes" id="UP000530234"/>
    </source>
</evidence>
<proteinExistence type="predicted"/>
<evidence type="ECO:0000256" key="1">
    <source>
        <dbReference type="SAM" id="MobiDB-lite"/>
    </source>
</evidence>
<accession>A0A7W3T604</accession>
<feature type="region of interest" description="Disordered" evidence="1">
    <location>
        <begin position="1"/>
        <end position="26"/>
    </location>
</feature>
<dbReference type="RefSeq" id="WP_182665491.1">
    <property type="nucleotide sequence ID" value="NZ_VKHS01000473.1"/>
</dbReference>
<feature type="compositionally biased region" description="Basic and acidic residues" evidence="1">
    <location>
        <begin position="13"/>
        <end position="26"/>
    </location>
</feature>
<evidence type="ECO:0000313" key="2">
    <source>
        <dbReference type="EMBL" id="MBB0231281.1"/>
    </source>
</evidence>
<dbReference type="AlphaFoldDB" id="A0A7W3T604"/>
<sequence>MPDQHTTTPADDAPEHRGDDDQEQGEQRWKVVFHTDTGPQTLDVTTHPSDEQNLEEWLATKLEQRMEPVALDEQHTVLLPTAPRFAAFETGDGGMMLLPTGRITRVDVTPLP</sequence>
<comment type="caution">
    <text evidence="2">The sequence shown here is derived from an EMBL/GenBank/DDBJ whole genome shotgun (WGS) entry which is preliminary data.</text>
</comment>
<keyword evidence="3" id="KW-1185">Reference proteome</keyword>
<reference evidence="3" key="1">
    <citation type="submission" date="2019-10" db="EMBL/GenBank/DDBJ databases">
        <title>Streptomyces sp. nov., a novel actinobacterium isolated from alkaline environment.</title>
        <authorList>
            <person name="Golinska P."/>
        </authorList>
    </citation>
    <scope>NUCLEOTIDE SEQUENCE [LARGE SCALE GENOMIC DNA]</scope>
    <source>
        <strain evidence="3">DSM 42108</strain>
    </source>
</reference>
<organism evidence="2 3">
    <name type="scientific">Streptomyces calidiresistens</name>
    <dbReference type="NCBI Taxonomy" id="1485586"/>
    <lineage>
        <taxon>Bacteria</taxon>
        <taxon>Bacillati</taxon>
        <taxon>Actinomycetota</taxon>
        <taxon>Actinomycetes</taxon>
        <taxon>Kitasatosporales</taxon>
        <taxon>Streptomycetaceae</taxon>
        <taxon>Streptomyces</taxon>
    </lineage>
</organism>